<feature type="domain" description="NAD-glutamate dehydrogenase catalytic" evidence="2">
    <location>
        <begin position="731"/>
        <end position="1225"/>
    </location>
</feature>
<dbReference type="Proteomes" id="UP000294914">
    <property type="component" value="Unassembled WGS sequence"/>
</dbReference>
<dbReference type="InterPro" id="IPR028971">
    <property type="entry name" value="NAD-GDH_cat"/>
</dbReference>
<dbReference type="InterPro" id="IPR049058">
    <property type="entry name" value="NAD_Glu_DH_HM2"/>
</dbReference>
<organism evidence="7 8">
    <name type="scientific">Thiohalophilus thiocyanatoxydans</name>
    <dbReference type="NCBI Taxonomy" id="381308"/>
    <lineage>
        <taxon>Bacteria</taxon>
        <taxon>Pseudomonadati</taxon>
        <taxon>Pseudomonadota</taxon>
        <taxon>Gammaproteobacteria</taxon>
        <taxon>Thiohalomonadales</taxon>
        <taxon>Thiohalophilaceae</taxon>
        <taxon>Thiohalophilus</taxon>
    </lineage>
</organism>
<evidence type="ECO:0000259" key="5">
    <source>
        <dbReference type="Pfam" id="PF21076"/>
    </source>
</evidence>
<evidence type="ECO:0000313" key="8">
    <source>
        <dbReference type="Proteomes" id="UP000294914"/>
    </source>
</evidence>
<dbReference type="InterPro" id="IPR049062">
    <property type="entry name" value="NAD_Glu_DH_ACT2"/>
</dbReference>
<evidence type="ECO:0000313" key="7">
    <source>
        <dbReference type="EMBL" id="TDY01742.1"/>
    </source>
</evidence>
<evidence type="ECO:0000256" key="1">
    <source>
        <dbReference type="ARBA" id="ARBA00023002"/>
    </source>
</evidence>
<dbReference type="InterPro" id="IPR049064">
    <property type="entry name" value="NAD_Glu_DH_ACT3"/>
</dbReference>
<dbReference type="Pfam" id="PF21078">
    <property type="entry name" value="GDH_HM3"/>
    <property type="match status" value="1"/>
</dbReference>
<keyword evidence="1" id="KW-0560">Oxidoreductase</keyword>
<dbReference type="Pfam" id="PF21077">
    <property type="entry name" value="GDH_ACT3"/>
    <property type="match status" value="1"/>
</dbReference>
<feature type="domain" description="NAD-glutamate dehydrogenase ACT2" evidence="5">
    <location>
        <begin position="410"/>
        <end position="499"/>
    </location>
</feature>
<feature type="domain" description="NAD-glutamate dehydrogenase ACT3" evidence="6">
    <location>
        <begin position="554"/>
        <end position="633"/>
    </location>
</feature>
<dbReference type="PANTHER" id="PTHR43403:SF1">
    <property type="entry name" value="NAD-SPECIFIC GLUTAMATE DEHYDROGENASE"/>
    <property type="match status" value="1"/>
</dbReference>
<dbReference type="InterPro" id="IPR046346">
    <property type="entry name" value="Aminoacid_DH-like_N_sf"/>
</dbReference>
<name>A0A4R8ILQ4_9GAMM</name>
<evidence type="ECO:0000259" key="2">
    <source>
        <dbReference type="Pfam" id="PF05088"/>
    </source>
</evidence>
<dbReference type="GO" id="GO:0004352">
    <property type="term" value="F:glutamate dehydrogenase (NAD+) activity"/>
    <property type="evidence" value="ECO:0007669"/>
    <property type="project" value="InterPro"/>
</dbReference>
<dbReference type="SUPFAM" id="SSF51735">
    <property type="entry name" value="NAD(P)-binding Rossmann-fold domains"/>
    <property type="match status" value="1"/>
</dbReference>
<dbReference type="RefSeq" id="WP_134083187.1">
    <property type="nucleotide sequence ID" value="NZ_SOQX01000003.1"/>
</dbReference>
<dbReference type="Pfam" id="PF21079">
    <property type="entry name" value="GDH_HM2"/>
    <property type="match status" value="1"/>
</dbReference>
<evidence type="ECO:0000259" key="3">
    <source>
        <dbReference type="Pfam" id="PF21074"/>
    </source>
</evidence>
<dbReference type="InterPro" id="IPR049056">
    <property type="entry name" value="NAD_Glu_DH_HM3"/>
</dbReference>
<keyword evidence="8" id="KW-1185">Reference proteome</keyword>
<dbReference type="InterPro" id="IPR036291">
    <property type="entry name" value="NAD(P)-bd_dom_sf"/>
</dbReference>
<dbReference type="InterPro" id="IPR049059">
    <property type="entry name" value="NAD_Glu_DH_HM1"/>
</dbReference>
<dbReference type="Pfam" id="PF21074">
    <property type="entry name" value="GDH_C"/>
    <property type="match status" value="1"/>
</dbReference>
<accession>A0A4R8ILQ4</accession>
<evidence type="ECO:0000259" key="4">
    <source>
        <dbReference type="Pfam" id="PF21075"/>
    </source>
</evidence>
<sequence>MHNPVTPTHDAHHMIDKVVARAHNSFPVRDHDNIERFIRQYLGSVSWEDMAERQLEDLYGAVISHWNLVSQRLPQQVLIRVQNPTLEEHGWQSTHTVVEVIQKDMPFLVDSVRMALNRHGLTVHLIIHPVMRIERNAEGRLIKVFDIDEIGDETANEACMYFEVDQQSDPVVLQALYDDIARVLADIEACVQDWQPMRERLRTIIGEVKAITPPLDDEQLEEDLAFLEWLDQDHFTFIGYREYQLEHRKGSDSLKIIPDSGLGILRNAEDNTYSRSFEQLHPRAKQKAHEPALLILTKSNSRATVHRPGYLDYVGIKRFDADGKVIGEWRFLGLYTSAAYIRRATDIPLLRRKVQSVMRRSGFRAHSHSQKALLNIVETLPRDELFQCTDDELYEIAHSILQLQERQRVRVIVRPDAYGRFVSILIYMPRDRFNTDIRLKVQEILANLFNARELDFTVWLTDSVLARLHLILHLPPGELPRYETEEIEKRIAATIRSWKDELHGALIHEYGEEQGNRLLQEYETAFPVSYQGEYSAEIAAHDIHKLEALKNGLDLGMGLYHPVEAPQEKIRFKLFHTEEPLSLSLLLPVLENMGLKVIDERPHRLQPAGRPLVWLHDVGMVYAYKGKLDIEQIRQIFQDAFVRIWYGVVENDGLNALVLRARLDWREVVVIRSCVKYLKQTNFPFSQNYMEQALVEHPQIARMLVDLFLVRFDPDGQAQAAERSERITDAIQRSLDEVPTLDADRILRRLFVLLQAMLRTNYFQTTDQQAPRAYLSFKLDPQKIPDLPNPQPRFEIFVYSPQTEGVHLRGDKVARGGIRWSDRQEDFRTEVFGLMKAQMVKNAVIIPVGAKGGFIVKQNLRELERDEVNQRVISCYKTFIRGLLDLTDNLIDDKPVPPPRVVSYDEPDPYLVVAADKGTASFSDTANAIAREYNFWLDDAFASGGSSGYDHKKMGITARGGWESVKRHFREIGKDIQLENFTVAGIGDMAGDVFGNGMLLSRHIHLIAAFNHKEIFLDPEPDAEHSFRERERLFNLPHSNWSDYDPTLISKGGGVYSRTAKSITLSPQVKNALQVEAGSLTPNELITAILKAPVELFWNGGIGTFVKASDESHDDADDRANDALRVNADELRCRVIGEGGNLGLTQRSRIEFARQGGRLNTDFIDNSGGVDCSDHEVNIKILLNKAMSEELLDESQRNQLLDSMTEDVARLVLINNYQQSEALSLSEHLAPTLLDEHIRLMRMMERKGLIQRETWSLPDDENLSSRRSTEQGLSRPELAVLQAFSKIDLYQELLASGVLDEGYLINELPIYFPEAIARQYPQYMNNHPLRREIIATFIANSMINRMGMAFPSRLYEHTGAPIPEIACAYLVTRKTFDLPGLWQQIALLDNRVTASVQLDMLSAIRRLANQSTLWLLQNIPRPLDIGATIDKYMDSVSSLIHALPSQVVEEDSEALAKAAQAYQEQDIPEPFAWRMAGLPYLFPALDMVEVALQTGQSPVFVAQVFNRIGAALELHWLRDQIDKLSRKEHWTRLARSALRDELYRLQRLLTASVLDSDATNTDAMLLVENWRAAQEAVLERYTRRFVEFKSASVDLALLNVALNELQKLIRNLDEPGEY</sequence>
<dbReference type="PANTHER" id="PTHR43403">
    <property type="entry name" value="NAD-SPECIFIC GLUTAMATE DEHYDROGENASE"/>
    <property type="match status" value="1"/>
</dbReference>
<proteinExistence type="predicted"/>
<gene>
    <name evidence="7" type="ORF">EDC23_1633</name>
</gene>
<dbReference type="Pfam" id="PF05088">
    <property type="entry name" value="Bac_GDH_CD"/>
    <property type="match status" value="1"/>
</dbReference>
<feature type="domain" description="NAD-glutamate dehydrogenase N-terminal ACT1" evidence="4">
    <location>
        <begin position="37"/>
        <end position="179"/>
    </location>
</feature>
<comment type="caution">
    <text evidence="7">The sequence shown here is derived from an EMBL/GenBank/DDBJ whole genome shotgun (WGS) entry which is preliminary data.</text>
</comment>
<dbReference type="GO" id="GO:0006538">
    <property type="term" value="P:L-glutamate catabolic process"/>
    <property type="evidence" value="ECO:0007669"/>
    <property type="project" value="InterPro"/>
</dbReference>
<dbReference type="InterPro" id="IPR048381">
    <property type="entry name" value="GDH_C"/>
</dbReference>
<feature type="domain" description="NAD-specific glutamate dehydrogenase C-terminal" evidence="3">
    <location>
        <begin position="1271"/>
        <end position="1606"/>
    </location>
</feature>
<dbReference type="InterPro" id="IPR024727">
    <property type="entry name" value="NAD_Glu_DH_N_ACT1"/>
</dbReference>
<evidence type="ECO:0000259" key="6">
    <source>
        <dbReference type="Pfam" id="PF21077"/>
    </source>
</evidence>
<dbReference type="Pfam" id="PF21075">
    <property type="entry name" value="GDH_ACT1"/>
    <property type="match status" value="1"/>
</dbReference>
<dbReference type="Pfam" id="PF21076">
    <property type="entry name" value="GDH_ACT2"/>
    <property type="match status" value="1"/>
</dbReference>
<dbReference type="SUPFAM" id="SSF53223">
    <property type="entry name" value="Aminoacid dehydrogenase-like, N-terminal domain"/>
    <property type="match status" value="1"/>
</dbReference>
<protein>
    <submittedName>
        <fullName evidence="7">Glutamate dehydrogenase</fullName>
    </submittedName>
</protein>
<dbReference type="Pfam" id="PF21073">
    <property type="entry name" value="GDH_HM1"/>
    <property type="match status" value="1"/>
</dbReference>
<dbReference type="InterPro" id="IPR007780">
    <property type="entry name" value="NAD_Glu_DH_bac"/>
</dbReference>
<dbReference type="EMBL" id="SOQX01000003">
    <property type="protein sequence ID" value="TDY01742.1"/>
    <property type="molecule type" value="Genomic_DNA"/>
</dbReference>
<dbReference type="Gene3D" id="3.40.50.720">
    <property type="entry name" value="NAD(P)-binding Rossmann-like Domain"/>
    <property type="match status" value="1"/>
</dbReference>
<dbReference type="GO" id="GO:0004069">
    <property type="term" value="F:L-aspartate:2-oxoglutarate aminotransferase activity"/>
    <property type="evidence" value="ECO:0007669"/>
    <property type="project" value="InterPro"/>
</dbReference>
<dbReference type="OrthoDB" id="9758052at2"/>
<dbReference type="PIRSF" id="PIRSF036761">
    <property type="entry name" value="GDH_Mll4104"/>
    <property type="match status" value="1"/>
</dbReference>
<reference evidence="7 8" key="1">
    <citation type="submission" date="2019-03" db="EMBL/GenBank/DDBJ databases">
        <title>Genomic Encyclopedia of Type Strains, Phase IV (KMG-IV): sequencing the most valuable type-strain genomes for metagenomic binning, comparative biology and taxonomic classification.</title>
        <authorList>
            <person name="Goeker M."/>
        </authorList>
    </citation>
    <scope>NUCLEOTIDE SEQUENCE [LARGE SCALE GENOMIC DNA]</scope>
    <source>
        <strain evidence="7 8">DSM 16326</strain>
    </source>
</reference>